<protein>
    <recommendedName>
        <fullName evidence="7">MYND-type domain-containing protein</fullName>
    </recommendedName>
</protein>
<dbReference type="PROSITE" id="PS50865">
    <property type="entry name" value="ZF_MYND_2"/>
    <property type="match status" value="1"/>
</dbReference>
<dbReference type="InterPro" id="IPR011990">
    <property type="entry name" value="TPR-like_helical_dom_sf"/>
</dbReference>
<evidence type="ECO:0000256" key="6">
    <source>
        <dbReference type="SAM" id="MobiDB-lite"/>
    </source>
</evidence>
<dbReference type="SMART" id="SM00028">
    <property type="entry name" value="TPR"/>
    <property type="match status" value="2"/>
</dbReference>
<gene>
    <name evidence="8" type="ORF">QTG54_015650</name>
</gene>
<dbReference type="InterPro" id="IPR050767">
    <property type="entry name" value="Sel1_AlgK"/>
</dbReference>
<feature type="region of interest" description="Disordered" evidence="6">
    <location>
        <begin position="277"/>
        <end position="299"/>
    </location>
</feature>
<evidence type="ECO:0000313" key="8">
    <source>
        <dbReference type="EMBL" id="KAK1733607.1"/>
    </source>
</evidence>
<evidence type="ECO:0000256" key="4">
    <source>
        <dbReference type="ARBA" id="ARBA00038101"/>
    </source>
</evidence>
<evidence type="ECO:0000313" key="9">
    <source>
        <dbReference type="Proteomes" id="UP001224775"/>
    </source>
</evidence>
<dbReference type="EMBL" id="JATAAI010000046">
    <property type="protein sequence ID" value="KAK1733607.1"/>
    <property type="molecule type" value="Genomic_DNA"/>
</dbReference>
<reference evidence="8" key="1">
    <citation type="submission" date="2023-06" db="EMBL/GenBank/DDBJ databases">
        <title>Survivors Of The Sea: Transcriptome response of Skeletonema marinoi to long-term dormancy.</title>
        <authorList>
            <person name="Pinder M.I.M."/>
            <person name="Kourtchenko O."/>
            <person name="Robertson E.K."/>
            <person name="Larsson T."/>
            <person name="Maumus F."/>
            <person name="Osuna-Cruz C.M."/>
            <person name="Vancaester E."/>
            <person name="Stenow R."/>
            <person name="Vandepoele K."/>
            <person name="Ploug H."/>
            <person name="Bruchert V."/>
            <person name="Godhe A."/>
            <person name="Topel M."/>
        </authorList>
    </citation>
    <scope>NUCLEOTIDE SEQUENCE</scope>
    <source>
        <strain evidence="8">R05AC</strain>
    </source>
</reference>
<comment type="similarity">
    <text evidence="4">Belongs to the sel-1 family.</text>
</comment>
<evidence type="ECO:0000256" key="5">
    <source>
        <dbReference type="PROSITE-ProRule" id="PRU00134"/>
    </source>
</evidence>
<dbReference type="InterPro" id="IPR013083">
    <property type="entry name" value="Znf_RING/FYVE/PHD"/>
</dbReference>
<dbReference type="PROSITE" id="PS01360">
    <property type="entry name" value="ZF_MYND_1"/>
    <property type="match status" value="1"/>
</dbReference>
<comment type="caution">
    <text evidence="8">The sequence shown here is derived from an EMBL/GenBank/DDBJ whole genome shotgun (WGS) entry which is preliminary data.</text>
</comment>
<dbReference type="PANTHER" id="PTHR11102:SF160">
    <property type="entry name" value="ERAD-ASSOCIATED E3 UBIQUITIN-PROTEIN LIGASE COMPONENT HRD3"/>
    <property type="match status" value="1"/>
</dbReference>
<dbReference type="InterPro" id="IPR019734">
    <property type="entry name" value="TPR_rpt"/>
</dbReference>
<dbReference type="GO" id="GO:0008270">
    <property type="term" value="F:zinc ion binding"/>
    <property type="evidence" value="ECO:0007669"/>
    <property type="project" value="UniProtKB-KW"/>
</dbReference>
<dbReference type="Gene3D" id="3.30.40.10">
    <property type="entry name" value="Zinc/RING finger domain, C3HC4 (zinc finger)"/>
    <property type="match status" value="1"/>
</dbReference>
<organism evidence="8 9">
    <name type="scientific">Skeletonema marinoi</name>
    <dbReference type="NCBI Taxonomy" id="267567"/>
    <lineage>
        <taxon>Eukaryota</taxon>
        <taxon>Sar</taxon>
        <taxon>Stramenopiles</taxon>
        <taxon>Ochrophyta</taxon>
        <taxon>Bacillariophyta</taxon>
        <taxon>Coscinodiscophyceae</taxon>
        <taxon>Thalassiosirophycidae</taxon>
        <taxon>Thalassiosirales</taxon>
        <taxon>Skeletonemataceae</taxon>
        <taxon>Skeletonema</taxon>
        <taxon>Skeletonema marinoi-dohrnii complex</taxon>
    </lineage>
</organism>
<accession>A0AAD8XTU2</accession>
<keyword evidence="2 5" id="KW-0863">Zinc-finger</keyword>
<keyword evidence="1" id="KW-0479">Metal-binding</keyword>
<evidence type="ECO:0000256" key="2">
    <source>
        <dbReference type="ARBA" id="ARBA00022771"/>
    </source>
</evidence>
<dbReference type="Gene3D" id="6.10.140.2220">
    <property type="match status" value="1"/>
</dbReference>
<dbReference type="Gene3D" id="1.25.40.10">
    <property type="entry name" value="Tetratricopeptide repeat domain"/>
    <property type="match status" value="1"/>
</dbReference>
<dbReference type="SUPFAM" id="SSF144232">
    <property type="entry name" value="HIT/MYND zinc finger-like"/>
    <property type="match status" value="1"/>
</dbReference>
<dbReference type="AlphaFoldDB" id="A0AAD8XTU2"/>
<dbReference type="SUPFAM" id="SSF81901">
    <property type="entry name" value="HCP-like"/>
    <property type="match status" value="1"/>
</dbReference>
<dbReference type="SMART" id="SM00671">
    <property type="entry name" value="SEL1"/>
    <property type="match status" value="2"/>
</dbReference>
<evidence type="ECO:0000256" key="3">
    <source>
        <dbReference type="ARBA" id="ARBA00022833"/>
    </source>
</evidence>
<evidence type="ECO:0000259" key="7">
    <source>
        <dbReference type="PROSITE" id="PS50865"/>
    </source>
</evidence>
<sequence>MNEDYNMGKTVCASCGSAEVDGIKLKECNACKSVRYCSDACQKNHHKSQHKEACKKRAAELHDEILFKQPESRHDGDCPICCLPMPLDKQKSFMMACCSKTICKGCFHANQKREAKASLNSSCSFCRQPVPKKDELGKQRMKRIEANDPVVLCEEGIELYNKGDHQSALEYYTRATGLGNVEAHYQLAYMNRDGHGVEKDWRKYLRHLVVAAIGGHPTARYNLGCIEWHNGNNERAAKHFIIAAKLGDDDSIKSLMDAYRGGFVSKDDLATTLRAHQAADDATKSPQREAAEEYYQNKD</sequence>
<dbReference type="Proteomes" id="UP001224775">
    <property type="component" value="Unassembled WGS sequence"/>
</dbReference>
<dbReference type="PANTHER" id="PTHR11102">
    <property type="entry name" value="SEL-1-LIKE PROTEIN"/>
    <property type="match status" value="1"/>
</dbReference>
<keyword evidence="3" id="KW-0862">Zinc</keyword>
<dbReference type="InterPro" id="IPR006597">
    <property type="entry name" value="Sel1-like"/>
</dbReference>
<proteinExistence type="inferred from homology"/>
<feature type="domain" description="MYND-type" evidence="7">
    <location>
        <begin position="12"/>
        <end position="54"/>
    </location>
</feature>
<dbReference type="Pfam" id="PF01753">
    <property type="entry name" value="zf-MYND"/>
    <property type="match status" value="1"/>
</dbReference>
<evidence type="ECO:0000256" key="1">
    <source>
        <dbReference type="ARBA" id="ARBA00022723"/>
    </source>
</evidence>
<name>A0AAD8XTU2_9STRA</name>
<dbReference type="InterPro" id="IPR002893">
    <property type="entry name" value="Znf_MYND"/>
</dbReference>
<keyword evidence="9" id="KW-1185">Reference proteome</keyword>